<gene>
    <name evidence="3" type="ORF">SERLA73DRAFT_118025</name>
</gene>
<dbReference type="GO" id="GO:0005085">
    <property type="term" value="F:guanyl-nucleotide exchange factor activity"/>
    <property type="evidence" value="ECO:0007669"/>
    <property type="project" value="InterPro"/>
</dbReference>
<reference evidence="4" key="1">
    <citation type="journal article" date="2011" name="Science">
        <title>The plant cell wall-decomposing machinery underlies the functional diversity of forest fungi.</title>
        <authorList>
            <person name="Eastwood D.C."/>
            <person name="Floudas D."/>
            <person name="Binder M."/>
            <person name="Majcherczyk A."/>
            <person name="Schneider P."/>
            <person name="Aerts A."/>
            <person name="Asiegbu F.O."/>
            <person name="Baker S.E."/>
            <person name="Barry K."/>
            <person name="Bendiksby M."/>
            <person name="Blumentritt M."/>
            <person name="Coutinho P.M."/>
            <person name="Cullen D."/>
            <person name="de Vries R.P."/>
            <person name="Gathman A."/>
            <person name="Goodell B."/>
            <person name="Henrissat B."/>
            <person name="Ihrmark K."/>
            <person name="Kauserud H."/>
            <person name="Kohler A."/>
            <person name="LaButti K."/>
            <person name="Lapidus A."/>
            <person name="Lavin J.L."/>
            <person name="Lee Y.-H."/>
            <person name="Lindquist E."/>
            <person name="Lilly W."/>
            <person name="Lucas S."/>
            <person name="Morin E."/>
            <person name="Murat C."/>
            <person name="Oguiza J.A."/>
            <person name="Park J."/>
            <person name="Pisabarro A.G."/>
            <person name="Riley R."/>
            <person name="Rosling A."/>
            <person name="Salamov A."/>
            <person name="Schmidt O."/>
            <person name="Schmutz J."/>
            <person name="Skrede I."/>
            <person name="Stenlid J."/>
            <person name="Wiebenga A."/>
            <person name="Xie X."/>
            <person name="Kuees U."/>
            <person name="Hibbett D.S."/>
            <person name="Hoffmeister D."/>
            <person name="Hoegberg N."/>
            <person name="Martin F."/>
            <person name="Grigoriev I.V."/>
            <person name="Watkinson S.C."/>
        </authorList>
    </citation>
    <scope>NUCLEOTIDE SEQUENCE [LARGE SCALE GENOMIC DNA]</scope>
    <source>
        <strain evidence="4">strain S7.3</strain>
    </source>
</reference>
<dbReference type="GO" id="GO:0005829">
    <property type="term" value="C:cytosol"/>
    <property type="evidence" value="ECO:0007669"/>
    <property type="project" value="TreeGrafter"/>
</dbReference>
<dbReference type="InParanoid" id="F8QIG5"/>
<evidence type="ECO:0000313" key="4">
    <source>
        <dbReference type="Proteomes" id="UP000008063"/>
    </source>
</evidence>
<dbReference type="Pfam" id="PF02204">
    <property type="entry name" value="VPS9"/>
    <property type="match status" value="1"/>
</dbReference>
<dbReference type="PANTHER" id="PTHR23101">
    <property type="entry name" value="RAB GDP/GTP EXCHANGE FACTOR"/>
    <property type="match status" value="1"/>
</dbReference>
<feature type="compositionally biased region" description="Polar residues" evidence="1">
    <location>
        <begin position="971"/>
        <end position="980"/>
    </location>
</feature>
<organism evidence="4">
    <name type="scientific">Serpula lacrymans var. lacrymans (strain S7.3)</name>
    <name type="common">Dry rot fungus</name>
    <dbReference type="NCBI Taxonomy" id="936435"/>
    <lineage>
        <taxon>Eukaryota</taxon>
        <taxon>Fungi</taxon>
        <taxon>Dikarya</taxon>
        <taxon>Basidiomycota</taxon>
        <taxon>Agaricomycotina</taxon>
        <taxon>Agaricomycetes</taxon>
        <taxon>Agaricomycetidae</taxon>
        <taxon>Boletales</taxon>
        <taxon>Coniophorineae</taxon>
        <taxon>Serpulaceae</taxon>
        <taxon>Serpula</taxon>
    </lineage>
</organism>
<dbReference type="InterPro" id="IPR003123">
    <property type="entry name" value="VPS9"/>
</dbReference>
<feature type="compositionally biased region" description="Polar residues" evidence="1">
    <location>
        <begin position="992"/>
        <end position="1001"/>
    </location>
</feature>
<dbReference type="InterPro" id="IPR037191">
    <property type="entry name" value="VPS9_dom_sf"/>
</dbReference>
<dbReference type="OrthoDB" id="10264848at2759"/>
<feature type="compositionally biased region" description="Acidic residues" evidence="1">
    <location>
        <begin position="895"/>
        <end position="920"/>
    </location>
</feature>
<evidence type="ECO:0000259" key="2">
    <source>
        <dbReference type="PROSITE" id="PS51205"/>
    </source>
</evidence>
<feature type="region of interest" description="Disordered" evidence="1">
    <location>
        <begin position="628"/>
        <end position="661"/>
    </location>
</feature>
<dbReference type="PANTHER" id="PTHR23101:SF25">
    <property type="entry name" value="GTPASE-ACTIVATING PROTEIN AND VPS9 DOMAIN-CONTAINING PROTEIN 1"/>
    <property type="match status" value="1"/>
</dbReference>
<dbReference type="EMBL" id="GL945526">
    <property type="protein sequence ID" value="EGN91890.1"/>
    <property type="molecule type" value="Genomic_DNA"/>
</dbReference>
<proteinExistence type="predicted"/>
<dbReference type="SUPFAM" id="SSF109993">
    <property type="entry name" value="VPS9 domain"/>
    <property type="match status" value="1"/>
</dbReference>
<accession>F8QIG5</accession>
<feature type="compositionally biased region" description="Basic and acidic residues" evidence="1">
    <location>
        <begin position="921"/>
        <end position="930"/>
    </location>
</feature>
<dbReference type="InterPro" id="IPR045046">
    <property type="entry name" value="Vps9-like"/>
</dbReference>
<dbReference type="STRING" id="936435.F8QIG5"/>
<feature type="region of interest" description="Disordered" evidence="1">
    <location>
        <begin position="809"/>
        <end position="829"/>
    </location>
</feature>
<feature type="compositionally biased region" description="Low complexity" evidence="1">
    <location>
        <begin position="869"/>
        <end position="881"/>
    </location>
</feature>
<protein>
    <recommendedName>
        <fullName evidence="2">VPS9 domain-containing protein</fullName>
    </recommendedName>
</protein>
<keyword evidence="4" id="KW-1185">Reference proteome</keyword>
<dbReference type="GO" id="GO:0016192">
    <property type="term" value="P:vesicle-mediated transport"/>
    <property type="evidence" value="ECO:0007669"/>
    <property type="project" value="InterPro"/>
</dbReference>
<evidence type="ECO:0000313" key="3">
    <source>
        <dbReference type="EMBL" id="EGN91890.1"/>
    </source>
</evidence>
<evidence type="ECO:0000256" key="1">
    <source>
        <dbReference type="SAM" id="MobiDB-lite"/>
    </source>
</evidence>
<dbReference type="OMA" id="VKSNPPH"/>
<feature type="compositionally biased region" description="Polar residues" evidence="1">
    <location>
        <begin position="86"/>
        <end position="99"/>
    </location>
</feature>
<feature type="compositionally biased region" description="Basic and acidic residues" evidence="1">
    <location>
        <begin position="851"/>
        <end position="862"/>
    </location>
</feature>
<dbReference type="HOGENOM" id="CLU_009189_0_0_1"/>
<feature type="region of interest" description="Disordered" evidence="1">
    <location>
        <begin position="80"/>
        <end position="99"/>
    </location>
</feature>
<sequence length="1047" mass="113501">MATKREGLFPPSSIGRIQGANIKRVSSFETLSAHPLLSPTSSSTSLISPPPEQNINAAPTTAAAKYVPYTPRQRVVTTSATTGTTLHPSVSVSPQQPQGGATSKLQLMNLKAAAQGLGLDIGSVGWAILEKLTTEGEVSDDWSEVWNILTKGKASLLLPLEKASSHEKITVEFVQDHVVLCDTSSRDDVPFVTLSGLRGVLVNEVLTFRSALLPSSKPFQDLLALSSRTSTLVSLPPLPSWSSSPTPYPSFSVPAFNDALPLPPRPFVLNKPPLPPRPIARPSSAQGTSRISNPFASLFGQKPSTPPTATVPLPTQSEPELVVELSAFSIDRSIVSRDVRRDIVDALSSEMHEAFMGLPTWVVDRVQSFTTFLHPLVKASKKTLQDIGSSPAKMPYIINPLTESPEEISEKLQEFYSTLEQDLWTGQTSLRRKEGPSVEFGDDKERQDKFKAEDDLRIREILELVECTICTLFYDRLFLPFTSDDASHDEALSSRIAAMNMVDLGLEHLDVDTGMIGPELDVVVKACGEMLNQLDVACRSPSDKAAVLVAAHKVVVDGLSKLPPVKLKADQDAEENQIAFTKTVRDEHVVSTPPLGPMEGVDVPLLASSDTLTASPVSTPVLMVPDPHTGPPTSESHIISPEVSHHSRSNSPRLMVSPPSESTPVSGDVLLPLIIFSVVKSNPPHLVSHLLFTQRYRNQSFGGEESYCLINLMAVAEFLENVDLGALGLGESEKEVISTADLTPIPINRSPLTPESPALTQEGLPGSFRGRVEQQVDAIAGSANKVISGVVDSSFGVLRSLSFLPGHNDNPVTPAKSTESAPPWNVRPGLGLLRREAGFSIASLTASLPGTREKAKSAKDAEEAGQQLVPVSSRPSSVKSVYLNDEDGPYLSEKAEDESEENEEEDEEEEEEDEEEEEEVHDGRSIRSFERMMNSSKPRKRKQVSGRKSLTDRLAQMSGLSRLAQSEAHNKASSPISRPSTLLAPANRHDTPASSRAQSPISLRLPPPNRRFLDCSEDDIKVGEVAELLREYKHLVEAVRALGGFDE</sequence>
<dbReference type="Gene3D" id="1.20.1050.80">
    <property type="entry name" value="VPS9 domain"/>
    <property type="match status" value="2"/>
</dbReference>
<name>F8QIG5_SERL3</name>
<feature type="domain" description="VPS9" evidence="2">
    <location>
        <begin position="486"/>
        <end position="728"/>
    </location>
</feature>
<dbReference type="AlphaFoldDB" id="F8QIG5"/>
<feature type="region of interest" description="Disordered" evidence="1">
    <location>
        <begin position="295"/>
        <end position="315"/>
    </location>
</feature>
<dbReference type="GO" id="GO:0031267">
    <property type="term" value="F:small GTPase binding"/>
    <property type="evidence" value="ECO:0007669"/>
    <property type="project" value="TreeGrafter"/>
</dbReference>
<dbReference type="GO" id="GO:0030139">
    <property type="term" value="C:endocytic vesicle"/>
    <property type="evidence" value="ECO:0007669"/>
    <property type="project" value="TreeGrafter"/>
</dbReference>
<dbReference type="PROSITE" id="PS51205">
    <property type="entry name" value="VPS9"/>
    <property type="match status" value="1"/>
</dbReference>
<feature type="region of interest" description="Disordered" evidence="1">
    <location>
        <begin position="849"/>
        <end position="1010"/>
    </location>
</feature>
<dbReference type="Proteomes" id="UP000008063">
    <property type="component" value="Unassembled WGS sequence"/>
</dbReference>